<evidence type="ECO:0000313" key="2">
    <source>
        <dbReference type="Proteomes" id="UP000005396"/>
    </source>
</evidence>
<dbReference type="Proteomes" id="UP000005396">
    <property type="component" value="Unassembled WGS sequence"/>
</dbReference>
<organism evidence="1 2">
    <name type="scientific">Enterocloster bolteae (strain ATCC BAA-613 / DSM 15670 / CCUG 46953 / JCM 12243 / WAL 16351)</name>
    <name type="common">Clostridium bolteae</name>
    <dbReference type="NCBI Taxonomy" id="411902"/>
    <lineage>
        <taxon>Bacteria</taxon>
        <taxon>Bacillati</taxon>
        <taxon>Bacillota</taxon>
        <taxon>Clostridia</taxon>
        <taxon>Lachnospirales</taxon>
        <taxon>Lachnospiraceae</taxon>
        <taxon>Enterocloster</taxon>
    </lineage>
</organism>
<proteinExistence type="predicted"/>
<reference evidence="1 2" key="2">
    <citation type="submission" date="2007-09" db="EMBL/GenBank/DDBJ databases">
        <title>Draft genome sequence of Clostridium bolteae (ATCC BAA-613).</title>
        <authorList>
            <person name="Sudarsanam P."/>
            <person name="Ley R."/>
            <person name="Guruge J."/>
            <person name="Turnbaugh P.J."/>
            <person name="Mahowald M."/>
            <person name="Liep D."/>
            <person name="Gordon J."/>
        </authorList>
    </citation>
    <scope>NUCLEOTIDE SEQUENCE [LARGE SCALE GENOMIC DNA]</scope>
    <source>
        <strain evidence="2">ATCC BAA-613 / DSM 15670 / CCUG 46953 / JCM 12243 / WAL 16351</strain>
    </source>
</reference>
<dbReference type="HOGENOM" id="CLU_3166393_0_0_9"/>
<accession>A8S0Z7</accession>
<gene>
    <name evidence="1" type="ORF">CLOBOL_05813</name>
</gene>
<dbReference type="PaxDb" id="411902-CLOBOL_05813"/>
<name>A8S0Z7_ENTBW</name>
<sequence>MRLPPDKFMDNMGIGFNFLFLLFNIPQICEVINGKAAVPLMGGSGFV</sequence>
<protein>
    <submittedName>
        <fullName evidence="1">Uncharacterized protein</fullName>
    </submittedName>
</protein>
<dbReference type="AlphaFoldDB" id="A8S0Z7"/>
<reference evidence="1 2" key="1">
    <citation type="submission" date="2007-08" db="EMBL/GenBank/DDBJ databases">
        <authorList>
            <person name="Fulton L."/>
            <person name="Clifton S."/>
            <person name="Fulton B."/>
            <person name="Xu J."/>
            <person name="Minx P."/>
            <person name="Pepin K.H."/>
            <person name="Johnson M."/>
            <person name="Thiruvilangam P."/>
            <person name="Bhonagiri V."/>
            <person name="Nash W.E."/>
            <person name="Mardis E.R."/>
            <person name="Wilson R.K."/>
        </authorList>
    </citation>
    <scope>NUCLEOTIDE SEQUENCE [LARGE SCALE GENOMIC DNA]</scope>
    <source>
        <strain evidence="2">ATCC BAA-613 / DSM 15670 / CCUG 46953 / JCM 12243 / WAL 16351</strain>
    </source>
</reference>
<dbReference type="EMBL" id="ABCC02000044">
    <property type="protein sequence ID" value="EDP13932.1"/>
    <property type="molecule type" value="Genomic_DNA"/>
</dbReference>
<comment type="caution">
    <text evidence="1">The sequence shown here is derived from an EMBL/GenBank/DDBJ whole genome shotgun (WGS) entry which is preliminary data.</text>
</comment>
<evidence type="ECO:0000313" key="1">
    <source>
        <dbReference type="EMBL" id="EDP13932.1"/>
    </source>
</evidence>